<name>A0A5J4Q0G9_9ZZZZ</name>
<dbReference type="AlphaFoldDB" id="A0A5J4Q0G9"/>
<dbReference type="EMBL" id="SNRY01005685">
    <property type="protein sequence ID" value="KAA6314354.1"/>
    <property type="molecule type" value="Genomic_DNA"/>
</dbReference>
<gene>
    <name evidence="1" type="ORF">EZS27_035019</name>
</gene>
<sequence>MPYRRLPNTDQARIRSLKQAVEKCDRSDVYDLAVSVKVLSEARNFLLKFEGAQTYYKECYENQSKHSHKHQFNVRNARMFISHFIQVLNLAILRSEIKKINKTHYGLSLENNNVPDLTSESAILEWGGKIIDGEQKRMENGGIPIANPAIAKVKVHYDIFKDGYERQKNLQSITGRSLEGLASMRKKADEIILDIWNQVEKKFGEVYPNELRLNKCREYGVIYYYRTNEEKSQ</sequence>
<protein>
    <submittedName>
        <fullName evidence="1">Uncharacterized protein</fullName>
    </submittedName>
</protein>
<evidence type="ECO:0000313" key="1">
    <source>
        <dbReference type="EMBL" id="KAA6314354.1"/>
    </source>
</evidence>
<accession>A0A5J4Q0G9</accession>
<organism evidence="1">
    <name type="scientific">termite gut metagenome</name>
    <dbReference type="NCBI Taxonomy" id="433724"/>
    <lineage>
        <taxon>unclassified sequences</taxon>
        <taxon>metagenomes</taxon>
        <taxon>organismal metagenomes</taxon>
    </lineage>
</organism>
<comment type="caution">
    <text evidence="1">The sequence shown here is derived from an EMBL/GenBank/DDBJ whole genome shotgun (WGS) entry which is preliminary data.</text>
</comment>
<proteinExistence type="predicted"/>
<reference evidence="1" key="1">
    <citation type="submission" date="2019-03" db="EMBL/GenBank/DDBJ databases">
        <title>Single cell metagenomics reveals metabolic interactions within the superorganism composed of flagellate Streblomastix strix and complex community of Bacteroidetes bacteria on its surface.</title>
        <authorList>
            <person name="Treitli S.C."/>
            <person name="Kolisko M."/>
            <person name="Husnik F."/>
            <person name="Keeling P."/>
            <person name="Hampl V."/>
        </authorList>
    </citation>
    <scope>NUCLEOTIDE SEQUENCE</scope>
    <source>
        <strain evidence="1">STM</strain>
    </source>
</reference>